<dbReference type="OrthoDB" id="686606at2759"/>
<feature type="region of interest" description="Disordered" evidence="1">
    <location>
        <begin position="170"/>
        <end position="213"/>
    </location>
</feature>
<dbReference type="InterPro" id="IPR005162">
    <property type="entry name" value="Retrotrans_gag_dom"/>
</dbReference>
<dbReference type="PANTHER" id="PTHR33223">
    <property type="entry name" value="CCHC-TYPE DOMAIN-CONTAINING PROTEIN"/>
    <property type="match status" value="1"/>
</dbReference>
<name>A0A371I5L2_MUCPR</name>
<sequence>MAANIYDDKVLIHCFQDSLTRAALSLYVILERGRIKTWRDLAEAFLKQHKYNEDMGPDQSRLQNMIKKEHEDFKEYAQRWHELAAQRWHELAAQVQPPITEREMVTMFIDTFPSLYYNKIVGNVASNFANLVVFAQTNNNTSFAKKPTSERKKGEANTVLIEPIFPQTKANTSSYSTRIQGGSRSTTTQPTPYIPPSQPRADTRTATNTRLTQ</sequence>
<dbReference type="Pfam" id="PF03732">
    <property type="entry name" value="Retrotrans_gag"/>
    <property type="match status" value="1"/>
</dbReference>
<feature type="non-terminal residue" evidence="3">
    <location>
        <position position="1"/>
    </location>
</feature>
<evidence type="ECO:0000313" key="4">
    <source>
        <dbReference type="Proteomes" id="UP000257109"/>
    </source>
</evidence>
<feature type="compositionally biased region" description="Polar residues" evidence="1">
    <location>
        <begin position="204"/>
        <end position="213"/>
    </location>
</feature>
<evidence type="ECO:0000259" key="2">
    <source>
        <dbReference type="Pfam" id="PF03732"/>
    </source>
</evidence>
<feature type="domain" description="Retrotransposon gag" evidence="2">
    <location>
        <begin position="18"/>
        <end position="89"/>
    </location>
</feature>
<dbReference type="AlphaFoldDB" id="A0A371I5L2"/>
<evidence type="ECO:0000313" key="3">
    <source>
        <dbReference type="EMBL" id="RDY10311.1"/>
    </source>
</evidence>
<dbReference type="PANTHER" id="PTHR33223:SF8">
    <property type="entry name" value="OS04G0172440 PROTEIN"/>
    <property type="match status" value="1"/>
</dbReference>
<evidence type="ECO:0000256" key="1">
    <source>
        <dbReference type="SAM" id="MobiDB-lite"/>
    </source>
</evidence>
<protein>
    <recommendedName>
        <fullName evidence="2">Retrotransposon gag domain-containing protein</fullName>
    </recommendedName>
</protein>
<gene>
    <name evidence="3" type="ORF">CR513_05178</name>
</gene>
<dbReference type="EMBL" id="QJKJ01000864">
    <property type="protein sequence ID" value="RDY10311.1"/>
    <property type="molecule type" value="Genomic_DNA"/>
</dbReference>
<comment type="caution">
    <text evidence="3">The sequence shown here is derived from an EMBL/GenBank/DDBJ whole genome shotgun (WGS) entry which is preliminary data.</text>
</comment>
<reference evidence="3" key="1">
    <citation type="submission" date="2018-05" db="EMBL/GenBank/DDBJ databases">
        <title>Draft genome of Mucuna pruriens seed.</title>
        <authorList>
            <person name="Nnadi N.E."/>
            <person name="Vos R."/>
            <person name="Hasami M.H."/>
            <person name="Devisetty U.K."/>
            <person name="Aguiy J.C."/>
        </authorList>
    </citation>
    <scope>NUCLEOTIDE SEQUENCE [LARGE SCALE GENOMIC DNA]</scope>
    <source>
        <strain evidence="3">JCA_2017</strain>
    </source>
</reference>
<keyword evidence="4" id="KW-1185">Reference proteome</keyword>
<dbReference type="Proteomes" id="UP000257109">
    <property type="component" value="Unassembled WGS sequence"/>
</dbReference>
<feature type="compositionally biased region" description="Polar residues" evidence="1">
    <location>
        <begin position="170"/>
        <end position="191"/>
    </location>
</feature>
<proteinExistence type="predicted"/>
<organism evidence="3 4">
    <name type="scientific">Mucuna pruriens</name>
    <name type="common">Velvet bean</name>
    <name type="synonym">Dolichos pruriens</name>
    <dbReference type="NCBI Taxonomy" id="157652"/>
    <lineage>
        <taxon>Eukaryota</taxon>
        <taxon>Viridiplantae</taxon>
        <taxon>Streptophyta</taxon>
        <taxon>Embryophyta</taxon>
        <taxon>Tracheophyta</taxon>
        <taxon>Spermatophyta</taxon>
        <taxon>Magnoliopsida</taxon>
        <taxon>eudicotyledons</taxon>
        <taxon>Gunneridae</taxon>
        <taxon>Pentapetalae</taxon>
        <taxon>rosids</taxon>
        <taxon>fabids</taxon>
        <taxon>Fabales</taxon>
        <taxon>Fabaceae</taxon>
        <taxon>Papilionoideae</taxon>
        <taxon>50 kb inversion clade</taxon>
        <taxon>NPAAA clade</taxon>
        <taxon>indigoferoid/millettioid clade</taxon>
        <taxon>Phaseoleae</taxon>
        <taxon>Mucuna</taxon>
    </lineage>
</organism>
<accession>A0A371I5L2</accession>